<feature type="region of interest" description="Disordered" evidence="1">
    <location>
        <begin position="19"/>
        <end position="82"/>
    </location>
</feature>
<dbReference type="Proteomes" id="UP000681586">
    <property type="component" value="Unassembled WGS sequence"/>
</dbReference>
<feature type="compositionally biased region" description="Basic and acidic residues" evidence="1">
    <location>
        <begin position="31"/>
        <end position="48"/>
    </location>
</feature>
<comment type="caution">
    <text evidence="3">The sequence shown here is derived from an EMBL/GenBank/DDBJ whole genome shotgun (WGS) entry which is preliminary data.</text>
</comment>
<protein>
    <recommendedName>
        <fullName evidence="5">Lipoprotein</fullName>
    </recommendedName>
</protein>
<evidence type="ECO:0000256" key="2">
    <source>
        <dbReference type="SAM" id="SignalP"/>
    </source>
</evidence>
<gene>
    <name evidence="3" type="ORF">JJQ58_04585</name>
</gene>
<keyword evidence="2" id="KW-0732">Signal</keyword>
<evidence type="ECO:0008006" key="5">
    <source>
        <dbReference type="Google" id="ProtNLM"/>
    </source>
</evidence>
<proteinExistence type="predicted"/>
<name>A0ABS5MM75_9STAP</name>
<dbReference type="PROSITE" id="PS51257">
    <property type="entry name" value="PROKAR_LIPOPROTEIN"/>
    <property type="match status" value="1"/>
</dbReference>
<feature type="chain" id="PRO_5045678453" description="Lipoprotein" evidence="2">
    <location>
        <begin position="17"/>
        <end position="226"/>
    </location>
</feature>
<evidence type="ECO:0000313" key="3">
    <source>
        <dbReference type="EMBL" id="MBS3696761.1"/>
    </source>
</evidence>
<organism evidence="3 4">
    <name type="scientific">Mammaliicoccus fleurettii</name>
    <dbReference type="NCBI Taxonomy" id="150056"/>
    <lineage>
        <taxon>Bacteria</taxon>
        <taxon>Bacillati</taxon>
        <taxon>Bacillota</taxon>
        <taxon>Bacilli</taxon>
        <taxon>Bacillales</taxon>
        <taxon>Staphylococcaceae</taxon>
        <taxon>Mammaliicoccus</taxon>
    </lineage>
</organism>
<feature type="signal peptide" evidence="2">
    <location>
        <begin position="1"/>
        <end position="16"/>
    </location>
</feature>
<evidence type="ECO:0000256" key="1">
    <source>
        <dbReference type="SAM" id="MobiDB-lite"/>
    </source>
</evidence>
<keyword evidence="4" id="KW-1185">Reference proteome</keyword>
<dbReference type="EMBL" id="JAGXBM010000004">
    <property type="protein sequence ID" value="MBS3696761.1"/>
    <property type="molecule type" value="Genomic_DNA"/>
</dbReference>
<reference evidence="3 4" key="1">
    <citation type="submission" date="2021-05" db="EMBL/GenBank/DDBJ databases">
        <title>Staphylococcus fleurettii isolated from lake water in First Nation community in Manitoba, Canada.</title>
        <authorList>
            <person name="Bashar S."/>
            <person name="Murdock A."/>
            <person name="Patidar R."/>
            <person name="Golding G."/>
            <person name="Farenhorst A."/>
            <person name="Kumar A."/>
        </authorList>
    </citation>
    <scope>NUCLEOTIDE SEQUENCE [LARGE SCALE GENOMIC DNA]</scope>
    <source>
        <strain evidence="3 4">SF002</strain>
    </source>
</reference>
<accession>A0ABS5MM75</accession>
<feature type="compositionally biased region" description="Acidic residues" evidence="1">
    <location>
        <begin position="58"/>
        <end position="72"/>
    </location>
</feature>
<evidence type="ECO:0000313" key="4">
    <source>
        <dbReference type="Proteomes" id="UP000681586"/>
    </source>
</evidence>
<dbReference type="RefSeq" id="WP_107508968.1">
    <property type="nucleotide sequence ID" value="NZ_JAAQPD010000032.1"/>
</dbReference>
<sequence>MKKLIILFFSSMLVLAACGQKEDSSSNDNNEENKQDNKQKEDSKKENANKSASNTEEQSTEEVTTDEQQSSEEENKNLNYKNVTDRDTLVKILYGDYTEEQKVIAYNSAVSNDVIPQGNVLEGPASAAYESSLRVESGEEKSIYDELPDDNQPSDEIVDRSNVMDFVEDYEGETLDTDSYTFKEPEHRDDGSWGFAYYTKDGELAGSYIVDEYGMVSKFDEDGIEE</sequence>